<accession>A0A816I4N9</accession>
<dbReference type="Proteomes" id="UP001295469">
    <property type="component" value="Chromosome C03"/>
</dbReference>
<keyword evidence="1" id="KW-0472">Membrane</keyword>
<sequence length="57" mass="6038">MATAGSYVFFFFSSESLLLIVVSPFVFCGCLRCGDDPDPVQIQNLLASGSDLGDVST</sequence>
<keyword evidence="1" id="KW-1133">Transmembrane helix</keyword>
<feature type="transmembrane region" description="Helical" evidence="1">
    <location>
        <begin position="7"/>
        <end position="27"/>
    </location>
</feature>
<organism evidence="2">
    <name type="scientific">Brassica napus</name>
    <name type="common">Rape</name>
    <dbReference type="NCBI Taxonomy" id="3708"/>
    <lineage>
        <taxon>Eukaryota</taxon>
        <taxon>Viridiplantae</taxon>
        <taxon>Streptophyta</taxon>
        <taxon>Embryophyta</taxon>
        <taxon>Tracheophyta</taxon>
        <taxon>Spermatophyta</taxon>
        <taxon>Magnoliopsida</taxon>
        <taxon>eudicotyledons</taxon>
        <taxon>Gunneridae</taxon>
        <taxon>Pentapetalae</taxon>
        <taxon>rosids</taxon>
        <taxon>malvids</taxon>
        <taxon>Brassicales</taxon>
        <taxon>Brassicaceae</taxon>
        <taxon>Brassiceae</taxon>
        <taxon>Brassica</taxon>
    </lineage>
</organism>
<evidence type="ECO:0000256" key="1">
    <source>
        <dbReference type="SAM" id="Phobius"/>
    </source>
</evidence>
<proteinExistence type="predicted"/>
<name>A0A816I4N9_BRANA</name>
<keyword evidence="1" id="KW-0812">Transmembrane</keyword>
<gene>
    <name evidence="2" type="ORF">DARMORV10_C03P26830.1</name>
</gene>
<dbReference type="EMBL" id="HG994367">
    <property type="protein sequence ID" value="CAF1700856.1"/>
    <property type="molecule type" value="Genomic_DNA"/>
</dbReference>
<protein>
    <submittedName>
        <fullName evidence="2">(rape) hypothetical protein</fullName>
    </submittedName>
</protein>
<evidence type="ECO:0000313" key="2">
    <source>
        <dbReference type="EMBL" id="CAF1700856.1"/>
    </source>
</evidence>
<reference evidence="2" key="1">
    <citation type="submission" date="2021-01" db="EMBL/GenBank/DDBJ databases">
        <authorList>
            <consortium name="Genoscope - CEA"/>
            <person name="William W."/>
        </authorList>
    </citation>
    <scope>NUCLEOTIDE SEQUENCE</scope>
</reference>
<dbReference type="AlphaFoldDB" id="A0A816I4N9"/>